<evidence type="ECO:0000313" key="3">
    <source>
        <dbReference type="EMBL" id="KAK7447354.1"/>
    </source>
</evidence>
<dbReference type="InterPro" id="IPR041078">
    <property type="entry name" value="Plavaka"/>
</dbReference>
<dbReference type="Proteomes" id="UP001498398">
    <property type="component" value="Unassembled WGS sequence"/>
</dbReference>
<dbReference type="InterPro" id="IPR013087">
    <property type="entry name" value="Znf_C2H2_type"/>
</dbReference>
<dbReference type="EMBL" id="JBANRG010000041">
    <property type="protein sequence ID" value="KAK7447354.1"/>
    <property type="molecule type" value="Genomic_DNA"/>
</dbReference>
<comment type="caution">
    <text evidence="3">The sequence shown here is derived from an EMBL/GenBank/DDBJ whole genome shotgun (WGS) entry which is preliminary data.</text>
</comment>
<evidence type="ECO:0000259" key="2">
    <source>
        <dbReference type="PROSITE" id="PS00028"/>
    </source>
</evidence>
<organism evidence="3 4">
    <name type="scientific">Marasmiellus scandens</name>
    <dbReference type="NCBI Taxonomy" id="2682957"/>
    <lineage>
        <taxon>Eukaryota</taxon>
        <taxon>Fungi</taxon>
        <taxon>Dikarya</taxon>
        <taxon>Basidiomycota</taxon>
        <taxon>Agaricomycotina</taxon>
        <taxon>Agaricomycetes</taxon>
        <taxon>Agaricomycetidae</taxon>
        <taxon>Agaricales</taxon>
        <taxon>Marasmiineae</taxon>
        <taxon>Omphalotaceae</taxon>
        <taxon>Marasmiellus</taxon>
    </lineage>
</organism>
<feature type="region of interest" description="Disordered" evidence="1">
    <location>
        <begin position="715"/>
        <end position="747"/>
    </location>
</feature>
<reference evidence="3 4" key="1">
    <citation type="submission" date="2024-01" db="EMBL/GenBank/DDBJ databases">
        <title>A draft genome for the cacao thread blight pathogen Marasmiellus scandens.</title>
        <authorList>
            <person name="Baruah I.K."/>
            <person name="Leung J."/>
            <person name="Bukari Y."/>
            <person name="Amoako-Attah I."/>
            <person name="Meinhardt L.W."/>
            <person name="Bailey B.A."/>
            <person name="Cohen S.P."/>
        </authorList>
    </citation>
    <scope>NUCLEOTIDE SEQUENCE [LARGE SCALE GENOMIC DNA]</scope>
    <source>
        <strain evidence="3 4">GH-19</strain>
    </source>
</reference>
<proteinExistence type="predicted"/>
<name>A0ABR1J139_9AGAR</name>
<accession>A0ABR1J139</accession>
<feature type="region of interest" description="Disordered" evidence="1">
    <location>
        <begin position="33"/>
        <end position="85"/>
    </location>
</feature>
<dbReference type="Pfam" id="PF18759">
    <property type="entry name" value="Plavaka"/>
    <property type="match status" value="1"/>
</dbReference>
<gene>
    <name evidence="3" type="ORF">VKT23_014064</name>
</gene>
<evidence type="ECO:0000313" key="4">
    <source>
        <dbReference type="Proteomes" id="UP001498398"/>
    </source>
</evidence>
<sequence length="972" mass="110662">MPPKRPRKAYNRQRIACDVPGCKATVKTMPGLVRHKNAIHAPPPSPPPARFPSQTTFRTPSPNPPPSPIFSSRRSPRRRQNGSPVRLSWAAAPLSLPFRKLVKSEIHPVIDGTPCNIYGDDLPEDSPPPPLQPRAPDDYTPFDHRAEFEFAEFLYQHEQMPQKKIDRLTEILAGLYPQSDPPFANHKEMYATIDSIPQGDIPWESFTVKYDGELPEDIASLPTWKTQEYEVWFRNPLSILENMLANPSFNNEFDKAPKRMKRKGKRVYRDLMTGNWVWDQCDEIAKDEDTHGAMFVPVILGSDKTTVSVATGQNDYYPLYISLGNVHSSVRRAHRNAVALLGFLSVPKTSTEHSHSAEFRKFRRQLFHSSLEHILSPLRPHMTVPRVTRCPDGHYRRAIYGLGPYIADYPEQALLACIVQNWCPRCISPPNNLDTNEGRRSHQHTDALSEGCSLKEMWDDYGIVADLIPFTASFPRADIHELLAPDILHQLVKGTFKDHLVDWIFEYIDQTYPKQEAEARRADIDRRIMTATPFTGLRQFHEGRGFKQWTGADSKGLMKVFLPAIAGHVPPDMVRAVRDFLEFCYLVRRDVISEDDLDAIGTAVDHFHRHREVFRTTGVRPEGFSLPRQHSMVHYRHLIQQFGAPNGLCSSITESKHIKAVKRPWRRSSKNRALGQMLLTNQRLDKLAAYRVDLESRGMLDGSVLPTIMADPALLPPLQSDKLDEDDDDGSDDQPYSQGDVKLSKNSCRGVPREVHDLAAHINQPELPTLIRQFLHNQRHLDIPDAPQGCDIPLNQCPELENYQKVFLHSSARATFFAPSDLSGLSGMRHERIRATKSWYKGAARYDCVFMEGDTEKEGFQGLLVGRVFAFFRFQHFGRSYPCALVHWYSTVGNTPCPETGMWIVQPDFRRDGSPLLEVVHLDCLYRAAHLIGVTGDSRVPVRDFGSSDSLDAYEAFYVNKYVDYHAHEIAY</sequence>
<feature type="compositionally biased region" description="Pro residues" evidence="1">
    <location>
        <begin position="41"/>
        <end position="50"/>
    </location>
</feature>
<feature type="compositionally biased region" description="Acidic residues" evidence="1">
    <location>
        <begin position="723"/>
        <end position="732"/>
    </location>
</feature>
<keyword evidence="4" id="KW-1185">Reference proteome</keyword>
<dbReference type="PROSITE" id="PS00028">
    <property type="entry name" value="ZINC_FINGER_C2H2_1"/>
    <property type="match status" value="1"/>
</dbReference>
<protein>
    <recommendedName>
        <fullName evidence="2">C2H2-type domain-containing protein</fullName>
    </recommendedName>
</protein>
<evidence type="ECO:0000256" key="1">
    <source>
        <dbReference type="SAM" id="MobiDB-lite"/>
    </source>
</evidence>
<feature type="domain" description="C2H2-type" evidence="2">
    <location>
        <begin position="17"/>
        <end position="40"/>
    </location>
</feature>